<dbReference type="PANTHER" id="PTHR12770:SF31">
    <property type="entry name" value="RUS FAMILY MEMBER 1"/>
    <property type="match status" value="1"/>
</dbReference>
<evidence type="ECO:0000256" key="2">
    <source>
        <dbReference type="ARBA" id="ARBA00007558"/>
    </source>
</evidence>
<dbReference type="InterPro" id="IPR054549">
    <property type="entry name" value="UVB_sens_RUS_dom"/>
</dbReference>
<dbReference type="GO" id="GO:0016020">
    <property type="term" value="C:membrane"/>
    <property type="evidence" value="ECO:0007669"/>
    <property type="project" value="UniProtKB-SubCell"/>
</dbReference>
<evidence type="ECO:0000259" key="6">
    <source>
        <dbReference type="Pfam" id="PF04884"/>
    </source>
</evidence>
<gene>
    <name evidence="8" type="ORF">WJX72_002605</name>
</gene>
<reference evidence="8 9" key="1">
    <citation type="journal article" date="2024" name="Nat. Commun.">
        <title>Phylogenomics reveals the evolutionary origins of lichenization in chlorophyte algae.</title>
        <authorList>
            <person name="Puginier C."/>
            <person name="Libourel C."/>
            <person name="Otte J."/>
            <person name="Skaloud P."/>
            <person name="Haon M."/>
            <person name="Grisel S."/>
            <person name="Petersen M."/>
            <person name="Berrin J.G."/>
            <person name="Delaux P.M."/>
            <person name="Dal Grande F."/>
            <person name="Keller J."/>
        </authorList>
    </citation>
    <scope>NUCLEOTIDE SEQUENCE [LARGE SCALE GENOMIC DNA]</scope>
    <source>
        <strain evidence="8 9">SAG 2043</strain>
    </source>
</reference>
<dbReference type="AlphaFoldDB" id="A0AAW1QF10"/>
<comment type="similarity">
    <text evidence="2">Belongs to the RUS1 family.</text>
</comment>
<dbReference type="InterPro" id="IPR055412">
    <property type="entry name" value="UVB_sens_C"/>
</dbReference>
<dbReference type="Pfam" id="PF04884">
    <property type="entry name" value="UVB_sens_prot"/>
    <property type="match status" value="1"/>
</dbReference>
<organism evidence="8 9">
    <name type="scientific">[Myrmecia] bisecta</name>
    <dbReference type="NCBI Taxonomy" id="41462"/>
    <lineage>
        <taxon>Eukaryota</taxon>
        <taxon>Viridiplantae</taxon>
        <taxon>Chlorophyta</taxon>
        <taxon>core chlorophytes</taxon>
        <taxon>Trebouxiophyceae</taxon>
        <taxon>Trebouxiales</taxon>
        <taxon>Trebouxiaceae</taxon>
        <taxon>Myrmecia</taxon>
    </lineage>
</organism>
<comment type="subcellular location">
    <subcellularLocation>
        <location evidence="1">Membrane</location>
    </subcellularLocation>
</comment>
<evidence type="ECO:0000256" key="1">
    <source>
        <dbReference type="ARBA" id="ARBA00004370"/>
    </source>
</evidence>
<keyword evidence="3" id="KW-0812">Transmembrane</keyword>
<keyword evidence="9" id="KW-1185">Reference proteome</keyword>
<evidence type="ECO:0000256" key="5">
    <source>
        <dbReference type="ARBA" id="ARBA00023136"/>
    </source>
</evidence>
<evidence type="ECO:0000313" key="8">
    <source>
        <dbReference type="EMBL" id="KAK9819801.1"/>
    </source>
</evidence>
<dbReference type="InterPro" id="IPR006968">
    <property type="entry name" value="RUS_fam"/>
</dbReference>
<dbReference type="EMBL" id="JALJOR010000003">
    <property type="protein sequence ID" value="KAK9819801.1"/>
    <property type="molecule type" value="Genomic_DNA"/>
</dbReference>
<evidence type="ECO:0000313" key="9">
    <source>
        <dbReference type="Proteomes" id="UP001489004"/>
    </source>
</evidence>
<comment type="caution">
    <text evidence="8">The sequence shown here is derived from an EMBL/GenBank/DDBJ whole genome shotgun (WGS) entry which is preliminary data.</text>
</comment>
<evidence type="ECO:0000256" key="4">
    <source>
        <dbReference type="ARBA" id="ARBA00022989"/>
    </source>
</evidence>
<keyword evidence="4" id="KW-1133">Transmembrane helix</keyword>
<sequence length="342" mass="37150">MMSTEAVLKGLGLGQNVATNLSPLVVFCIRDLTSMAAGVAFAAYEGRSLDVHAKQFRLLADIANNIGYALELAAPAWPNAFLTLVCLASLSRAITGVAGGATRAALTQHFARQGNAADVAAKEGSQETATTIVGMLLGLVLTTATSGRPLFTWLLFAVLTLLHVFANVKAVRALHLTSLNPTRTELLVEEFLRQGQVLRPEDLAATETLLVPPLRSLLLGDKLRFGARLHDMVAVTPGGRQTLLTRAKDMKYIVCLADGRAVVLLRVDADPADHLRAFVHGLVLRHYATCTRDCQEALDAHNWMHVQFQQFLQGLVDAGWDVKRVMLVTSPYTYQVVSRKED</sequence>
<dbReference type="Proteomes" id="UP001489004">
    <property type="component" value="Unassembled WGS sequence"/>
</dbReference>
<name>A0AAW1QF10_9CHLO</name>
<dbReference type="PANTHER" id="PTHR12770">
    <property type="entry name" value="RUS1 FAMILY PROTEIN C16ORF58"/>
    <property type="match status" value="1"/>
</dbReference>
<dbReference type="Pfam" id="PF24160">
    <property type="entry name" value="UVB_sens_C"/>
    <property type="match status" value="1"/>
</dbReference>
<feature type="domain" description="Protein root UVB sensitive/RUS" evidence="6">
    <location>
        <begin position="1"/>
        <end position="194"/>
    </location>
</feature>
<feature type="domain" description="Root UVB sensitive protein C-terminal" evidence="7">
    <location>
        <begin position="197"/>
        <end position="328"/>
    </location>
</feature>
<evidence type="ECO:0000256" key="3">
    <source>
        <dbReference type="ARBA" id="ARBA00022692"/>
    </source>
</evidence>
<accession>A0AAW1QF10</accession>
<proteinExistence type="inferred from homology"/>
<keyword evidence="5" id="KW-0472">Membrane</keyword>
<evidence type="ECO:0000259" key="7">
    <source>
        <dbReference type="Pfam" id="PF24160"/>
    </source>
</evidence>
<protein>
    <submittedName>
        <fullName evidence="8">Uncharacterized protein</fullName>
    </submittedName>
</protein>